<dbReference type="Proteomes" id="UP000306912">
    <property type="component" value="Unassembled WGS sequence"/>
</dbReference>
<dbReference type="PANTHER" id="PTHR48094">
    <property type="entry name" value="PROTEIN/NUCLEIC ACID DEGLYCASE DJ-1-RELATED"/>
    <property type="match status" value="1"/>
</dbReference>
<dbReference type="OrthoDB" id="6003696at2"/>
<dbReference type="AlphaFoldDB" id="A0A5R8QE92"/>
<dbReference type="PANTHER" id="PTHR48094:SF19">
    <property type="entry name" value="DJ-1_PFPI DOMAIN-CONTAINING PROTEIN"/>
    <property type="match status" value="1"/>
</dbReference>
<reference evidence="2 3" key="1">
    <citation type="submission" date="2019-05" db="EMBL/GenBank/DDBJ databases">
        <title>Culicoidintestinum kansasii gen. nov., sp. nov. from the gastrointestinal tract of the biting midge, Culicoides sonorensis.</title>
        <authorList>
            <person name="Neupane S."/>
            <person name="Ghosh A."/>
            <person name="Gunther S."/>
            <person name="Martin K."/>
            <person name="Zurek L."/>
        </authorList>
    </citation>
    <scope>NUCLEOTIDE SEQUENCE [LARGE SCALE GENOMIC DNA]</scope>
    <source>
        <strain evidence="2 3">CS-1</strain>
    </source>
</reference>
<comment type="caution">
    <text evidence="2">The sequence shown here is derived from an EMBL/GenBank/DDBJ whole genome shotgun (WGS) entry which is preliminary data.</text>
</comment>
<organism evidence="2 3">
    <name type="scientific">Culicoidibacter larvae</name>
    <dbReference type="NCBI Taxonomy" id="2579976"/>
    <lineage>
        <taxon>Bacteria</taxon>
        <taxon>Bacillati</taxon>
        <taxon>Bacillota</taxon>
        <taxon>Culicoidibacteria</taxon>
        <taxon>Culicoidibacterales</taxon>
        <taxon>Culicoidibacteraceae</taxon>
        <taxon>Culicoidibacter</taxon>
    </lineage>
</organism>
<evidence type="ECO:0000259" key="1">
    <source>
        <dbReference type="Pfam" id="PF01965"/>
    </source>
</evidence>
<evidence type="ECO:0000313" key="3">
    <source>
        <dbReference type="Proteomes" id="UP000306912"/>
    </source>
</evidence>
<dbReference type="InterPro" id="IPR050325">
    <property type="entry name" value="Prot/Nucl_acid_deglycase"/>
</dbReference>
<dbReference type="CDD" id="cd03140">
    <property type="entry name" value="GATase1_PfpI_3"/>
    <property type="match status" value="1"/>
</dbReference>
<dbReference type="EMBL" id="VBWP01000003">
    <property type="protein sequence ID" value="TLG75286.1"/>
    <property type="molecule type" value="Genomic_DNA"/>
</dbReference>
<dbReference type="GO" id="GO:0016740">
    <property type="term" value="F:transferase activity"/>
    <property type="evidence" value="ECO:0007669"/>
    <property type="project" value="UniProtKB-KW"/>
</dbReference>
<proteinExistence type="predicted"/>
<evidence type="ECO:0000313" key="2">
    <source>
        <dbReference type="EMBL" id="TLG75286.1"/>
    </source>
</evidence>
<dbReference type="Pfam" id="PF01965">
    <property type="entry name" value="DJ-1_PfpI"/>
    <property type="match status" value="1"/>
</dbReference>
<keyword evidence="3" id="KW-1185">Reference proteome</keyword>
<dbReference type="FunCoup" id="A0A5R8QE92">
    <property type="interactions" value="5"/>
</dbReference>
<sequence length="203" mass="22595">MVNEVLLVITDEYADWEAAMLAAAIDSKADDGTQKYFIKTVSLTHDPIRSIGGFTVLPDYSVEDVPDDYAALILIGGDNWRKPESMVVKQLVEDAAKRDILIGGICDGSVFLGMIGMLNEVKHTSNELEDLQAAAGEAYTNAENYVHEQAVIDGNIVTANGSAYLEFTREILLWLDVAPSEEVAEWYDFYKLGYIEMMKREQK</sequence>
<name>A0A5R8QE92_9FIRM</name>
<dbReference type="InterPro" id="IPR029062">
    <property type="entry name" value="Class_I_gatase-like"/>
</dbReference>
<dbReference type="Gene3D" id="3.40.50.880">
    <property type="match status" value="1"/>
</dbReference>
<feature type="domain" description="DJ-1/PfpI" evidence="1">
    <location>
        <begin position="4"/>
        <end position="172"/>
    </location>
</feature>
<dbReference type="GO" id="GO:0005737">
    <property type="term" value="C:cytoplasm"/>
    <property type="evidence" value="ECO:0007669"/>
    <property type="project" value="TreeGrafter"/>
</dbReference>
<dbReference type="RefSeq" id="WP_138190507.1">
    <property type="nucleotide sequence ID" value="NZ_VBWP01000003.1"/>
</dbReference>
<gene>
    <name evidence="2" type="ORF">FEZ08_04360</name>
</gene>
<keyword evidence="2" id="KW-0808">Transferase</keyword>
<protein>
    <submittedName>
        <fullName evidence="2">Glutamine amidotransferase</fullName>
    </submittedName>
</protein>
<keyword evidence="2" id="KW-0315">Glutamine amidotransferase</keyword>
<dbReference type="SUPFAM" id="SSF52317">
    <property type="entry name" value="Class I glutamine amidotransferase-like"/>
    <property type="match status" value="1"/>
</dbReference>
<accession>A0A5R8QE92</accession>
<dbReference type="InParanoid" id="A0A5R8QE92"/>
<dbReference type="InterPro" id="IPR002818">
    <property type="entry name" value="DJ-1/PfpI"/>
</dbReference>